<sequence>MSTSSSRYANRHSSVWQERFKATRQCVAIAAAAAAAAAAAITASVPGEVRWSETAGANLRVHDLGVLSGVLAG</sequence>
<name>A0AAD9VIZ6_9HYME</name>
<organism evidence="1 2">
    <name type="scientific">Odynerus spinipes</name>
    <dbReference type="NCBI Taxonomy" id="1348599"/>
    <lineage>
        <taxon>Eukaryota</taxon>
        <taxon>Metazoa</taxon>
        <taxon>Ecdysozoa</taxon>
        <taxon>Arthropoda</taxon>
        <taxon>Hexapoda</taxon>
        <taxon>Insecta</taxon>
        <taxon>Pterygota</taxon>
        <taxon>Neoptera</taxon>
        <taxon>Endopterygota</taxon>
        <taxon>Hymenoptera</taxon>
        <taxon>Apocrita</taxon>
        <taxon>Aculeata</taxon>
        <taxon>Vespoidea</taxon>
        <taxon>Vespidae</taxon>
        <taxon>Eumeninae</taxon>
        <taxon>Odynerus</taxon>
    </lineage>
</organism>
<gene>
    <name evidence="1" type="ORF">KPH14_008318</name>
</gene>
<dbReference type="AlphaFoldDB" id="A0AAD9VIZ6"/>
<accession>A0AAD9VIZ6</accession>
<reference evidence="1" key="1">
    <citation type="submission" date="2021-08" db="EMBL/GenBank/DDBJ databases">
        <authorList>
            <person name="Misof B."/>
            <person name="Oliver O."/>
            <person name="Podsiadlowski L."/>
            <person name="Donath A."/>
            <person name="Peters R."/>
            <person name="Mayer C."/>
            <person name="Rust J."/>
            <person name="Gunkel S."/>
            <person name="Lesny P."/>
            <person name="Martin S."/>
            <person name="Oeyen J.P."/>
            <person name="Petersen M."/>
            <person name="Panagiotis P."/>
            <person name="Wilbrandt J."/>
            <person name="Tanja T."/>
        </authorList>
    </citation>
    <scope>NUCLEOTIDE SEQUENCE</scope>
    <source>
        <strain evidence="1">GBR_01_08_01A</strain>
        <tissue evidence="1">Thorax + abdomen</tissue>
    </source>
</reference>
<keyword evidence="2" id="KW-1185">Reference proteome</keyword>
<dbReference type="EMBL" id="JAIFRP010004416">
    <property type="protein sequence ID" value="KAK2575402.1"/>
    <property type="molecule type" value="Genomic_DNA"/>
</dbReference>
<comment type="caution">
    <text evidence="1">The sequence shown here is derived from an EMBL/GenBank/DDBJ whole genome shotgun (WGS) entry which is preliminary data.</text>
</comment>
<evidence type="ECO:0000313" key="2">
    <source>
        <dbReference type="Proteomes" id="UP001258017"/>
    </source>
</evidence>
<reference evidence="1" key="2">
    <citation type="journal article" date="2023" name="Commun. Biol.">
        <title>Intrasexual cuticular hydrocarbon dimorphism in a wasp sheds light on hydrocarbon biosynthesis genes in Hymenoptera.</title>
        <authorList>
            <person name="Moris V.C."/>
            <person name="Podsiadlowski L."/>
            <person name="Martin S."/>
            <person name="Oeyen J.P."/>
            <person name="Donath A."/>
            <person name="Petersen M."/>
            <person name="Wilbrandt J."/>
            <person name="Misof B."/>
            <person name="Liedtke D."/>
            <person name="Thamm M."/>
            <person name="Scheiner R."/>
            <person name="Schmitt T."/>
            <person name="Niehuis O."/>
        </authorList>
    </citation>
    <scope>NUCLEOTIDE SEQUENCE</scope>
    <source>
        <strain evidence="1">GBR_01_08_01A</strain>
    </source>
</reference>
<evidence type="ECO:0000313" key="1">
    <source>
        <dbReference type="EMBL" id="KAK2575402.1"/>
    </source>
</evidence>
<proteinExistence type="predicted"/>
<dbReference type="Proteomes" id="UP001258017">
    <property type="component" value="Unassembled WGS sequence"/>
</dbReference>
<protein>
    <submittedName>
        <fullName evidence="1">Uncharacterized protein</fullName>
    </submittedName>
</protein>